<evidence type="ECO:0000256" key="19">
    <source>
        <dbReference type="ARBA" id="ARBA00023170"/>
    </source>
</evidence>
<keyword evidence="7 24" id="KW-0812">Transmembrane</keyword>
<keyword evidence="15 24" id="KW-1133">Transmembrane helix</keyword>
<dbReference type="GO" id="GO:0051897">
    <property type="term" value="P:positive regulation of phosphatidylinositol 3-kinase/protein kinase B signal transduction"/>
    <property type="evidence" value="ECO:0007669"/>
    <property type="project" value="TreeGrafter"/>
</dbReference>
<evidence type="ECO:0000256" key="6">
    <source>
        <dbReference type="ARBA" id="ARBA00022679"/>
    </source>
</evidence>
<keyword evidence="14" id="KW-0524">Neurogenesis</keyword>
<dbReference type="EMBL" id="CAJPWZ010003283">
    <property type="protein sequence ID" value="CAG2255752.1"/>
    <property type="molecule type" value="Genomic_DNA"/>
</dbReference>
<feature type="region of interest" description="Disordered" evidence="23">
    <location>
        <begin position="229"/>
        <end position="264"/>
    </location>
</feature>
<keyword evidence="16 24" id="KW-0472">Membrane</keyword>
<evidence type="ECO:0000256" key="7">
    <source>
        <dbReference type="ARBA" id="ARBA00022692"/>
    </source>
</evidence>
<keyword evidence="6 27" id="KW-0808">Transferase</keyword>
<evidence type="ECO:0000256" key="1">
    <source>
        <dbReference type="ARBA" id="ARBA00004479"/>
    </source>
</evidence>
<dbReference type="PANTHER" id="PTHR24416:SF614">
    <property type="entry name" value="PROTEIN KINASE DOMAIN-CONTAINING PROTEIN"/>
    <property type="match status" value="1"/>
</dbReference>
<dbReference type="GO" id="GO:0030424">
    <property type="term" value="C:axon"/>
    <property type="evidence" value="ECO:0007669"/>
    <property type="project" value="TreeGrafter"/>
</dbReference>
<evidence type="ECO:0000256" key="10">
    <source>
        <dbReference type="ARBA" id="ARBA00022741"/>
    </source>
</evidence>
<feature type="transmembrane region" description="Helical" evidence="24">
    <location>
        <begin position="271"/>
        <end position="295"/>
    </location>
</feature>
<gene>
    <name evidence="27" type="ORF">MEDL_67135</name>
</gene>
<dbReference type="PROSITE" id="PS00107">
    <property type="entry name" value="PROTEIN_KINASE_ATP"/>
    <property type="match status" value="1"/>
</dbReference>
<dbReference type="PROSITE" id="PS50011">
    <property type="entry name" value="PROTEIN_KINASE_DOM"/>
    <property type="match status" value="1"/>
</dbReference>
<dbReference type="SUPFAM" id="SSF56112">
    <property type="entry name" value="Protein kinase-like (PK-like)"/>
    <property type="match status" value="1"/>
</dbReference>
<dbReference type="InterPro" id="IPR007110">
    <property type="entry name" value="Ig-like_dom"/>
</dbReference>
<evidence type="ECO:0000256" key="13">
    <source>
        <dbReference type="ARBA" id="ARBA00022840"/>
    </source>
</evidence>
<dbReference type="PROSITE" id="PS50835">
    <property type="entry name" value="IG_LIKE"/>
    <property type="match status" value="1"/>
</dbReference>
<evidence type="ECO:0000313" key="28">
    <source>
        <dbReference type="Proteomes" id="UP000683360"/>
    </source>
</evidence>
<dbReference type="GO" id="GO:0005886">
    <property type="term" value="C:plasma membrane"/>
    <property type="evidence" value="ECO:0007669"/>
    <property type="project" value="TreeGrafter"/>
</dbReference>
<dbReference type="OrthoDB" id="3256376at2759"/>
<evidence type="ECO:0000256" key="2">
    <source>
        <dbReference type="ARBA" id="ARBA00011902"/>
    </source>
</evidence>
<keyword evidence="10 22" id="KW-0547">Nucleotide-binding</keyword>
<evidence type="ECO:0000313" key="27">
    <source>
        <dbReference type="EMBL" id="CAG2255752.1"/>
    </source>
</evidence>
<dbReference type="Gene3D" id="1.10.510.10">
    <property type="entry name" value="Transferase(Phosphotransferase) domain 1"/>
    <property type="match status" value="1"/>
</dbReference>
<evidence type="ECO:0000256" key="18">
    <source>
        <dbReference type="ARBA" id="ARBA00023157"/>
    </source>
</evidence>
<dbReference type="InterPro" id="IPR017441">
    <property type="entry name" value="Protein_kinase_ATP_BS"/>
</dbReference>
<keyword evidence="18" id="KW-1015">Disulfide bond</keyword>
<dbReference type="InterPro" id="IPR050122">
    <property type="entry name" value="RTK"/>
</dbReference>
<dbReference type="Proteomes" id="UP000683360">
    <property type="component" value="Unassembled WGS sequence"/>
</dbReference>
<dbReference type="Pfam" id="PF13927">
    <property type="entry name" value="Ig_3"/>
    <property type="match status" value="1"/>
</dbReference>
<keyword evidence="3" id="KW-0217">Developmental protein</keyword>
<dbReference type="SMART" id="SM00409">
    <property type="entry name" value="IG"/>
    <property type="match status" value="1"/>
</dbReference>
<dbReference type="EC" id="2.7.10.1" evidence="2"/>
<dbReference type="InterPro" id="IPR000719">
    <property type="entry name" value="Prot_kinase_dom"/>
</dbReference>
<evidence type="ECO:0000256" key="22">
    <source>
        <dbReference type="PROSITE-ProRule" id="PRU10141"/>
    </source>
</evidence>
<sequence>MLEGGSGFISYVTLGITLSGHSEETKSDCCLGRSLMDYSFFNYLPRLKITPSITTVNETGSTVIKCVAKKDVEPKSEVSWETSNLKSNFTLVQGNDKTKIELHIHNASADDNGWLKCVAWSLAGKKYETSRFNVSYAPKILRLSPPVRKFDWCIGYEVLGNPLPYLEWYRNGQRFNNTKSAYHSSSSDGIDNKTGCLTFEMTNGLHNGLYKLVATNSYGSASKTVEADFIKSSSGDRPPDTRPLDQSNQLNTGSHASAENSTAKEKTSDNMVIYIATGSALFVVILAMTVVVFMVRRYRQKNNRPQNVTPFTSTSSHRPLLSPTSRPNEKNGPMNRELMPLKRVQIAENPQYHKQCRPKCNSSIINIKVSDITFLRELGEGAFGRVFLGSCNNIPCDTEVTMVAIKTLKDAHAENAKSNFDREAELLTNLQHENIVTFYGICVEGETYMMIFEYMENGDLNNYLRLGGSTMLPVRWMPPESLLYRTFTVESDVWSFGVVLWEIFTYGRQPWFELSNHEVIHYITNGNLLDCPNTCPEGVYKIMLGCWRQQPHKRFSMKEVHKMIEELCLCQPTYLDLIG</sequence>
<dbReference type="GO" id="GO:0005524">
    <property type="term" value="F:ATP binding"/>
    <property type="evidence" value="ECO:0007669"/>
    <property type="project" value="UniProtKB-UniRule"/>
</dbReference>
<evidence type="ECO:0000256" key="16">
    <source>
        <dbReference type="ARBA" id="ARBA00023136"/>
    </source>
</evidence>
<keyword evidence="5" id="KW-0433">Leucine-rich repeat</keyword>
<dbReference type="Gene3D" id="3.30.200.20">
    <property type="entry name" value="Phosphorylase Kinase, domain 1"/>
    <property type="match status" value="1"/>
</dbReference>
<name>A0A8S3VER3_MYTED</name>
<keyword evidence="11" id="KW-0418">Kinase</keyword>
<evidence type="ECO:0000256" key="5">
    <source>
        <dbReference type="ARBA" id="ARBA00022614"/>
    </source>
</evidence>
<keyword evidence="4" id="KW-0597">Phosphoprotein</keyword>
<keyword evidence="13 22" id="KW-0067">ATP-binding</keyword>
<evidence type="ECO:0000256" key="12">
    <source>
        <dbReference type="ARBA" id="ARBA00022782"/>
    </source>
</evidence>
<evidence type="ECO:0000256" key="3">
    <source>
        <dbReference type="ARBA" id="ARBA00022473"/>
    </source>
</evidence>
<dbReference type="InterPro" id="IPR001245">
    <property type="entry name" value="Ser-Thr/Tyr_kinase_cat_dom"/>
</dbReference>
<evidence type="ECO:0000259" key="26">
    <source>
        <dbReference type="PROSITE" id="PS50835"/>
    </source>
</evidence>
<evidence type="ECO:0000256" key="24">
    <source>
        <dbReference type="SAM" id="Phobius"/>
    </source>
</evidence>
<evidence type="ECO:0000256" key="15">
    <source>
        <dbReference type="ARBA" id="ARBA00022989"/>
    </source>
</evidence>
<evidence type="ECO:0000256" key="4">
    <source>
        <dbReference type="ARBA" id="ARBA00022553"/>
    </source>
</evidence>
<feature type="region of interest" description="Disordered" evidence="23">
    <location>
        <begin position="304"/>
        <end position="334"/>
    </location>
</feature>
<evidence type="ECO:0000256" key="23">
    <source>
        <dbReference type="SAM" id="MobiDB-lite"/>
    </source>
</evidence>
<evidence type="ECO:0000256" key="20">
    <source>
        <dbReference type="ARBA" id="ARBA00023180"/>
    </source>
</evidence>
<keyword evidence="17" id="KW-0829">Tyrosine-protein kinase</keyword>
<comment type="subcellular location">
    <subcellularLocation>
        <location evidence="1">Membrane</location>
        <topology evidence="1">Single-pass type I membrane protein</topology>
    </subcellularLocation>
</comment>
<dbReference type="InterPro" id="IPR036179">
    <property type="entry name" value="Ig-like_dom_sf"/>
</dbReference>
<keyword evidence="8" id="KW-0732">Signal</keyword>
<dbReference type="Gene3D" id="2.60.40.10">
    <property type="entry name" value="Immunoglobulins"/>
    <property type="match status" value="2"/>
</dbReference>
<dbReference type="FunFam" id="3.30.200.20:FF:000033">
    <property type="entry name" value="Tyrosine-protein kinase receptor"/>
    <property type="match status" value="1"/>
</dbReference>
<dbReference type="Pfam" id="PF07679">
    <property type="entry name" value="I-set"/>
    <property type="match status" value="1"/>
</dbReference>
<evidence type="ECO:0000256" key="8">
    <source>
        <dbReference type="ARBA" id="ARBA00022729"/>
    </source>
</evidence>
<dbReference type="GO" id="GO:0043235">
    <property type="term" value="C:receptor complex"/>
    <property type="evidence" value="ECO:0007669"/>
    <property type="project" value="TreeGrafter"/>
</dbReference>
<evidence type="ECO:0000256" key="17">
    <source>
        <dbReference type="ARBA" id="ARBA00023137"/>
    </source>
</evidence>
<feature type="compositionally biased region" description="Polar residues" evidence="23">
    <location>
        <begin position="244"/>
        <end position="261"/>
    </location>
</feature>
<feature type="binding site" evidence="22">
    <location>
        <position position="406"/>
    </location>
    <ligand>
        <name>ATP</name>
        <dbReference type="ChEBI" id="CHEBI:30616"/>
    </ligand>
</feature>
<dbReference type="AlphaFoldDB" id="A0A8S3VER3"/>
<dbReference type="InterPro" id="IPR011009">
    <property type="entry name" value="Kinase-like_dom_sf"/>
</dbReference>
<keyword evidence="19" id="KW-0675">Receptor</keyword>
<feature type="domain" description="Protein kinase" evidence="25">
    <location>
        <begin position="372"/>
        <end position="579"/>
    </location>
</feature>
<keyword evidence="20" id="KW-0325">Glycoprotein</keyword>
<feature type="compositionally biased region" description="Polar residues" evidence="23">
    <location>
        <begin position="304"/>
        <end position="326"/>
    </location>
</feature>
<dbReference type="GO" id="GO:0004714">
    <property type="term" value="F:transmembrane receptor protein tyrosine kinase activity"/>
    <property type="evidence" value="ECO:0007669"/>
    <property type="project" value="UniProtKB-EC"/>
</dbReference>
<dbReference type="GO" id="GO:0007169">
    <property type="term" value="P:cell surface receptor protein tyrosine kinase signaling pathway"/>
    <property type="evidence" value="ECO:0007669"/>
    <property type="project" value="TreeGrafter"/>
</dbReference>
<evidence type="ECO:0000256" key="14">
    <source>
        <dbReference type="ARBA" id="ARBA00022902"/>
    </source>
</evidence>
<keyword evidence="9" id="KW-0677">Repeat</keyword>
<dbReference type="InterPro" id="IPR003599">
    <property type="entry name" value="Ig_sub"/>
</dbReference>
<dbReference type="InterPro" id="IPR013783">
    <property type="entry name" value="Ig-like_fold"/>
</dbReference>
<dbReference type="Pfam" id="PF07714">
    <property type="entry name" value="PK_Tyr_Ser-Thr"/>
    <property type="match status" value="1"/>
</dbReference>
<reference evidence="27" key="1">
    <citation type="submission" date="2021-03" db="EMBL/GenBank/DDBJ databases">
        <authorList>
            <person name="Bekaert M."/>
        </authorList>
    </citation>
    <scope>NUCLEOTIDE SEQUENCE</scope>
</reference>
<dbReference type="InterPro" id="IPR013098">
    <property type="entry name" value="Ig_I-set"/>
</dbReference>
<dbReference type="GO" id="GO:0007399">
    <property type="term" value="P:nervous system development"/>
    <property type="evidence" value="ECO:0007669"/>
    <property type="project" value="UniProtKB-KW"/>
</dbReference>
<accession>A0A8S3VER3</accession>
<keyword evidence="12" id="KW-0221">Differentiation</keyword>
<dbReference type="GO" id="GO:1990090">
    <property type="term" value="P:cellular response to nerve growth factor stimulus"/>
    <property type="evidence" value="ECO:0007669"/>
    <property type="project" value="TreeGrafter"/>
</dbReference>
<protein>
    <recommendedName>
        <fullName evidence="2">receptor protein-tyrosine kinase</fullName>
        <ecNumber evidence="2">2.7.10.1</ecNumber>
    </recommendedName>
</protein>
<dbReference type="PIRSF" id="PIRSF000615">
    <property type="entry name" value="TyrPK_CSF1-R"/>
    <property type="match status" value="1"/>
</dbReference>
<comment type="caution">
    <text evidence="27">The sequence shown here is derived from an EMBL/GenBank/DDBJ whole genome shotgun (WGS) entry which is preliminary data.</text>
</comment>
<proteinExistence type="predicted"/>
<evidence type="ECO:0000256" key="21">
    <source>
        <dbReference type="ARBA" id="ARBA00023319"/>
    </source>
</evidence>
<keyword evidence="28" id="KW-1185">Reference proteome</keyword>
<dbReference type="GO" id="GO:0043121">
    <property type="term" value="F:neurotrophin binding"/>
    <property type="evidence" value="ECO:0007669"/>
    <property type="project" value="TreeGrafter"/>
</dbReference>
<dbReference type="SUPFAM" id="SSF48726">
    <property type="entry name" value="Immunoglobulin"/>
    <property type="match status" value="2"/>
</dbReference>
<dbReference type="PANTHER" id="PTHR24416">
    <property type="entry name" value="TYROSINE-PROTEIN KINASE RECEPTOR"/>
    <property type="match status" value="1"/>
</dbReference>
<evidence type="ECO:0000256" key="9">
    <source>
        <dbReference type="ARBA" id="ARBA00022737"/>
    </source>
</evidence>
<dbReference type="GO" id="GO:0010976">
    <property type="term" value="P:positive regulation of neuron projection development"/>
    <property type="evidence" value="ECO:0007669"/>
    <property type="project" value="TreeGrafter"/>
</dbReference>
<dbReference type="GO" id="GO:0030154">
    <property type="term" value="P:cell differentiation"/>
    <property type="evidence" value="ECO:0007669"/>
    <property type="project" value="UniProtKB-KW"/>
</dbReference>
<organism evidence="27 28">
    <name type="scientific">Mytilus edulis</name>
    <name type="common">Blue mussel</name>
    <dbReference type="NCBI Taxonomy" id="6550"/>
    <lineage>
        <taxon>Eukaryota</taxon>
        <taxon>Metazoa</taxon>
        <taxon>Spiralia</taxon>
        <taxon>Lophotrochozoa</taxon>
        <taxon>Mollusca</taxon>
        <taxon>Bivalvia</taxon>
        <taxon>Autobranchia</taxon>
        <taxon>Pteriomorphia</taxon>
        <taxon>Mytilida</taxon>
        <taxon>Mytiloidea</taxon>
        <taxon>Mytilidae</taxon>
        <taxon>Mytilinae</taxon>
        <taxon>Mytilus</taxon>
    </lineage>
</organism>
<dbReference type="GO" id="GO:0005030">
    <property type="term" value="F:neurotrophin receptor activity"/>
    <property type="evidence" value="ECO:0007669"/>
    <property type="project" value="TreeGrafter"/>
</dbReference>
<evidence type="ECO:0000259" key="25">
    <source>
        <dbReference type="PROSITE" id="PS50011"/>
    </source>
</evidence>
<keyword evidence="21" id="KW-0393">Immunoglobulin domain</keyword>
<feature type="domain" description="Ig-like" evidence="26">
    <location>
        <begin position="45"/>
        <end position="135"/>
    </location>
</feature>
<evidence type="ECO:0000256" key="11">
    <source>
        <dbReference type="ARBA" id="ARBA00022777"/>
    </source>
</evidence>